<dbReference type="InterPro" id="IPR020845">
    <property type="entry name" value="AMP-binding_CS"/>
</dbReference>
<protein>
    <recommendedName>
        <fullName evidence="1">AMP-dependent synthetase/ligase domain-containing protein</fullName>
    </recommendedName>
</protein>
<gene>
    <name evidence="2" type="ORF">GCM10009576_085820</name>
</gene>
<dbReference type="Gene3D" id="3.40.50.12780">
    <property type="entry name" value="N-terminal domain of ligase-like"/>
    <property type="match status" value="1"/>
</dbReference>
<keyword evidence="3" id="KW-1185">Reference proteome</keyword>
<name>A0ABN1SNJ7_9ACTN</name>
<sequence length="305" mass="32399">MNITQALRRAVQQAPNLPATVFGERSRTWRESVDRVARFAAALRDLGVAAGDRVGVLALNSDRFFEYLFAVPWADAVLNPINVRWSVQEIAFALDDSGTQTVLVDDTFAGLVPELRVACPGLVTIIHCGDDQLPQGTLSYEELVAANAPIPDAHRAGDAWAGIFYTGGSTGRAKGVMLSHTNIVTSALGSIASGVFMEPGGRLLHAAPMFHLADLAAWIARSILGGTHVILPSFVPATALAAIERHRVTEMLLVPTLVQALVDEPAAAKTDLSSLRHVMYGGGAITEVVIDRAATVLPGCEFTQA</sequence>
<dbReference type="Proteomes" id="UP001500033">
    <property type="component" value="Unassembled WGS sequence"/>
</dbReference>
<dbReference type="InterPro" id="IPR042099">
    <property type="entry name" value="ANL_N_sf"/>
</dbReference>
<evidence type="ECO:0000259" key="1">
    <source>
        <dbReference type="Pfam" id="PF00501"/>
    </source>
</evidence>
<accession>A0ABN1SNJ7</accession>
<dbReference type="Pfam" id="PF00501">
    <property type="entry name" value="AMP-binding"/>
    <property type="match status" value="1"/>
</dbReference>
<dbReference type="SUPFAM" id="SSF56801">
    <property type="entry name" value="Acetyl-CoA synthetase-like"/>
    <property type="match status" value="1"/>
</dbReference>
<dbReference type="PANTHER" id="PTHR43767:SF1">
    <property type="entry name" value="NONRIBOSOMAL PEPTIDE SYNTHASE PES1 (EUROFUNG)-RELATED"/>
    <property type="match status" value="1"/>
</dbReference>
<organism evidence="2 3">
    <name type="scientific">Streptomyces rhizosphaericus</name>
    <dbReference type="NCBI Taxonomy" id="114699"/>
    <lineage>
        <taxon>Bacteria</taxon>
        <taxon>Bacillati</taxon>
        <taxon>Actinomycetota</taxon>
        <taxon>Actinomycetes</taxon>
        <taxon>Kitasatosporales</taxon>
        <taxon>Streptomycetaceae</taxon>
        <taxon>Streptomyces</taxon>
        <taxon>Streptomyces violaceusniger group</taxon>
    </lineage>
</organism>
<dbReference type="PANTHER" id="PTHR43767">
    <property type="entry name" value="LONG-CHAIN-FATTY-ACID--COA LIGASE"/>
    <property type="match status" value="1"/>
</dbReference>
<evidence type="ECO:0000313" key="3">
    <source>
        <dbReference type="Proteomes" id="UP001500033"/>
    </source>
</evidence>
<evidence type="ECO:0000313" key="2">
    <source>
        <dbReference type="EMBL" id="GAA0998619.1"/>
    </source>
</evidence>
<dbReference type="InterPro" id="IPR000873">
    <property type="entry name" value="AMP-dep_synth/lig_dom"/>
</dbReference>
<dbReference type="EMBL" id="BAAAIE010000094">
    <property type="protein sequence ID" value="GAA0998619.1"/>
    <property type="molecule type" value="Genomic_DNA"/>
</dbReference>
<feature type="domain" description="AMP-dependent synthetase/ligase" evidence="1">
    <location>
        <begin position="8"/>
        <end position="304"/>
    </location>
</feature>
<reference evidence="2 3" key="1">
    <citation type="journal article" date="2019" name="Int. J. Syst. Evol. Microbiol.">
        <title>The Global Catalogue of Microorganisms (GCM) 10K type strain sequencing project: providing services to taxonomists for standard genome sequencing and annotation.</title>
        <authorList>
            <consortium name="The Broad Institute Genomics Platform"/>
            <consortium name="The Broad Institute Genome Sequencing Center for Infectious Disease"/>
            <person name="Wu L."/>
            <person name="Ma J."/>
        </authorList>
    </citation>
    <scope>NUCLEOTIDE SEQUENCE [LARGE SCALE GENOMIC DNA]</scope>
    <source>
        <strain evidence="2 3">JCM 11445</strain>
    </source>
</reference>
<comment type="caution">
    <text evidence="2">The sequence shown here is derived from an EMBL/GenBank/DDBJ whole genome shotgun (WGS) entry which is preliminary data.</text>
</comment>
<proteinExistence type="predicted"/>
<dbReference type="PROSITE" id="PS00455">
    <property type="entry name" value="AMP_BINDING"/>
    <property type="match status" value="1"/>
</dbReference>
<dbReference type="InterPro" id="IPR050237">
    <property type="entry name" value="ATP-dep_AMP-bd_enzyme"/>
</dbReference>